<protein>
    <submittedName>
        <fullName evidence="3">PH domain-containing protein</fullName>
    </submittedName>
</protein>
<evidence type="ECO:0000313" key="3">
    <source>
        <dbReference type="WBParaSite" id="ECPE_0001336201-mRNA-1"/>
    </source>
</evidence>
<sequence length="604" mass="66887">LVAELWYLAYSDLLAVPTPNSSIPHPVVEPDGMDETRSSRSPPAHTTSAANPALSSSKRVSRARSESAVNRSVRHVSMRIDPVPTTTADPVRIRALWHRIESRPDCLMPFPVYLLRPGRHFRQYCVLFGSLLTKYAPSHPDLIACKAVFTRFVQLARSVYTAYRHAEQIVVILQSARSVLPIFGFLGLLPTPPQPSTGAGATGETDLPVPRRTPVTGTDPVPCSPEQSVQSSTDWPSVTNAAAFRLHLRRMPSLHRVGWLKKYSRRGFQPRMVFLFDDRMIFASRIRGTPFLFLKIHGIISLNCAYVVKESLSSSDNPKTDNDDTATFAVVAVVDAVPAYTDETAPAASSPNSRGRSAAQTPSGILRSRSRSKSCARRRLRRKLLFCAADETSRDAWPEPRASSRAGSSLSVHLAHSLTRTPAAVEVPACLTDALLTVCWHRHLGVTHTQLLNANDCEMSSFLLRKFKHGTGWQKLWAVLSDLSLLFYKTPEDTQPLARLALLGYSVELLDNTAPVTISNGPSGSAAKRTGSGKLSTSVLQLSHGSKQYQLRAETQEILMSHMFHFSFESVPLDWIIPSPGRLVEWFWCFAVELLFTFFSTPKF</sequence>
<dbReference type="InterPro" id="IPR001849">
    <property type="entry name" value="PH_domain"/>
</dbReference>
<evidence type="ECO:0000256" key="1">
    <source>
        <dbReference type="SAM" id="MobiDB-lite"/>
    </source>
</evidence>
<feature type="domain" description="PH" evidence="2">
    <location>
        <begin position="254"/>
        <end position="417"/>
    </location>
</feature>
<dbReference type="InterPro" id="IPR051835">
    <property type="entry name" value="RAC1-GEF"/>
</dbReference>
<organism evidence="3">
    <name type="scientific">Echinostoma caproni</name>
    <dbReference type="NCBI Taxonomy" id="27848"/>
    <lineage>
        <taxon>Eukaryota</taxon>
        <taxon>Metazoa</taxon>
        <taxon>Spiralia</taxon>
        <taxon>Lophotrochozoa</taxon>
        <taxon>Platyhelminthes</taxon>
        <taxon>Trematoda</taxon>
        <taxon>Digenea</taxon>
        <taxon>Plagiorchiida</taxon>
        <taxon>Echinostomata</taxon>
        <taxon>Echinostomatoidea</taxon>
        <taxon>Echinostomatidae</taxon>
        <taxon>Echinostoma</taxon>
    </lineage>
</organism>
<feature type="compositionally biased region" description="Polar residues" evidence="1">
    <location>
        <begin position="39"/>
        <end position="58"/>
    </location>
</feature>
<dbReference type="AlphaFoldDB" id="A0A183B288"/>
<dbReference type="GO" id="GO:0005085">
    <property type="term" value="F:guanyl-nucleotide exchange factor activity"/>
    <property type="evidence" value="ECO:0007669"/>
    <property type="project" value="TreeGrafter"/>
</dbReference>
<evidence type="ECO:0000259" key="2">
    <source>
        <dbReference type="SMART" id="SM00233"/>
    </source>
</evidence>
<dbReference type="PANTHER" id="PTHR45858:SF1">
    <property type="entry name" value="FERM DOMAIN-CONTAINING PROTEIN 7"/>
    <property type="match status" value="1"/>
</dbReference>
<reference evidence="3" key="1">
    <citation type="submission" date="2016-06" db="UniProtKB">
        <authorList>
            <consortium name="WormBaseParasite"/>
        </authorList>
    </citation>
    <scope>IDENTIFICATION</scope>
</reference>
<accession>A0A183B288</accession>
<dbReference type="InterPro" id="IPR035899">
    <property type="entry name" value="DBL_dom_sf"/>
</dbReference>
<proteinExistence type="predicted"/>
<dbReference type="Pfam" id="PF00169">
    <property type="entry name" value="PH"/>
    <property type="match status" value="1"/>
</dbReference>
<feature type="region of interest" description="Disordered" evidence="1">
    <location>
        <begin position="194"/>
        <end position="233"/>
    </location>
</feature>
<feature type="domain" description="PH" evidence="2">
    <location>
        <begin position="457"/>
        <end position="573"/>
    </location>
</feature>
<dbReference type="SUPFAM" id="SSF48065">
    <property type="entry name" value="DBL homology domain (DH-domain)"/>
    <property type="match status" value="1"/>
</dbReference>
<dbReference type="WBParaSite" id="ECPE_0001336201-mRNA-1">
    <property type="protein sequence ID" value="ECPE_0001336201-mRNA-1"/>
    <property type="gene ID" value="ECPE_0001336201"/>
</dbReference>
<dbReference type="PANTHER" id="PTHR45858">
    <property type="entry name" value="FERM DOMAIN CONTAINING PROTEIN"/>
    <property type="match status" value="1"/>
</dbReference>
<dbReference type="GO" id="GO:0010975">
    <property type="term" value="P:regulation of neuron projection development"/>
    <property type="evidence" value="ECO:0007669"/>
    <property type="project" value="TreeGrafter"/>
</dbReference>
<dbReference type="Gene3D" id="2.30.29.30">
    <property type="entry name" value="Pleckstrin-homology domain (PH domain)/Phosphotyrosine-binding domain (PTB)"/>
    <property type="match status" value="2"/>
</dbReference>
<dbReference type="SUPFAM" id="SSF50729">
    <property type="entry name" value="PH domain-like"/>
    <property type="match status" value="2"/>
</dbReference>
<feature type="compositionally biased region" description="Polar residues" evidence="1">
    <location>
        <begin position="347"/>
        <end position="363"/>
    </location>
</feature>
<feature type="region of interest" description="Disordered" evidence="1">
    <location>
        <begin position="20"/>
        <end position="69"/>
    </location>
</feature>
<dbReference type="Gene3D" id="1.20.900.10">
    <property type="entry name" value="Dbl homology (DH) domain"/>
    <property type="match status" value="1"/>
</dbReference>
<name>A0A183B288_9TREM</name>
<feature type="region of interest" description="Disordered" evidence="1">
    <location>
        <begin position="343"/>
        <end position="374"/>
    </location>
</feature>
<dbReference type="SMART" id="SM00233">
    <property type="entry name" value="PH"/>
    <property type="match status" value="2"/>
</dbReference>
<dbReference type="InterPro" id="IPR011993">
    <property type="entry name" value="PH-like_dom_sf"/>
</dbReference>